<dbReference type="PANTHER" id="PTHR30055">
    <property type="entry name" value="HTH-TYPE TRANSCRIPTIONAL REGULATOR RUTR"/>
    <property type="match status" value="1"/>
</dbReference>
<dbReference type="GO" id="GO:0003700">
    <property type="term" value="F:DNA-binding transcription factor activity"/>
    <property type="evidence" value="ECO:0007669"/>
    <property type="project" value="TreeGrafter"/>
</dbReference>
<dbReference type="RefSeq" id="WP_119379829.1">
    <property type="nucleotide sequence ID" value="NZ_QWGB01000005.1"/>
</dbReference>
<dbReference type="GO" id="GO:0000976">
    <property type="term" value="F:transcription cis-regulatory region binding"/>
    <property type="evidence" value="ECO:0007669"/>
    <property type="project" value="TreeGrafter"/>
</dbReference>
<dbReference type="Gene3D" id="1.10.357.10">
    <property type="entry name" value="Tetracycline Repressor, domain 2"/>
    <property type="match status" value="1"/>
</dbReference>
<name>A0A399R0F3_9PROT</name>
<dbReference type="Proteomes" id="UP000265431">
    <property type="component" value="Unassembled WGS sequence"/>
</dbReference>
<evidence type="ECO:0000259" key="4">
    <source>
        <dbReference type="PROSITE" id="PS50977"/>
    </source>
</evidence>
<dbReference type="Pfam" id="PF17932">
    <property type="entry name" value="TetR_C_24"/>
    <property type="match status" value="1"/>
</dbReference>
<evidence type="ECO:0000256" key="3">
    <source>
        <dbReference type="SAM" id="MobiDB-lite"/>
    </source>
</evidence>
<protein>
    <submittedName>
        <fullName evidence="5">TetR/AcrR family transcriptional regulator</fullName>
    </submittedName>
</protein>
<dbReference type="AlphaFoldDB" id="A0A399R0F3"/>
<proteinExistence type="predicted"/>
<dbReference type="SUPFAM" id="SSF48498">
    <property type="entry name" value="Tetracyclin repressor-like, C-terminal domain"/>
    <property type="match status" value="1"/>
</dbReference>
<comment type="caution">
    <text evidence="5">The sequence shown here is derived from an EMBL/GenBank/DDBJ whole genome shotgun (WGS) entry which is preliminary data.</text>
</comment>
<organism evidence="5 6">
    <name type="scientific">Henriciella barbarensis</name>
    <dbReference type="NCBI Taxonomy" id="86342"/>
    <lineage>
        <taxon>Bacteria</taxon>
        <taxon>Pseudomonadati</taxon>
        <taxon>Pseudomonadota</taxon>
        <taxon>Alphaproteobacteria</taxon>
        <taxon>Hyphomonadales</taxon>
        <taxon>Hyphomonadaceae</taxon>
        <taxon>Henriciella</taxon>
    </lineage>
</organism>
<accession>A0A399R0F3</accession>
<dbReference type="EMBL" id="QWGB01000005">
    <property type="protein sequence ID" value="RIJ24640.1"/>
    <property type="molecule type" value="Genomic_DNA"/>
</dbReference>
<dbReference type="PANTHER" id="PTHR30055:SF226">
    <property type="entry name" value="HTH-TYPE TRANSCRIPTIONAL REGULATOR PKSA"/>
    <property type="match status" value="1"/>
</dbReference>
<feature type="DNA-binding region" description="H-T-H motif" evidence="2">
    <location>
        <begin position="44"/>
        <end position="63"/>
    </location>
</feature>
<dbReference type="SUPFAM" id="SSF46689">
    <property type="entry name" value="Homeodomain-like"/>
    <property type="match status" value="1"/>
</dbReference>
<evidence type="ECO:0000256" key="1">
    <source>
        <dbReference type="ARBA" id="ARBA00023125"/>
    </source>
</evidence>
<feature type="domain" description="HTH tetR-type" evidence="4">
    <location>
        <begin position="21"/>
        <end position="81"/>
    </location>
</feature>
<keyword evidence="6" id="KW-1185">Reference proteome</keyword>
<dbReference type="InterPro" id="IPR001647">
    <property type="entry name" value="HTH_TetR"/>
</dbReference>
<dbReference type="InterPro" id="IPR036271">
    <property type="entry name" value="Tet_transcr_reg_TetR-rel_C_sf"/>
</dbReference>
<gene>
    <name evidence="5" type="ORF">D1224_10565</name>
</gene>
<dbReference type="Pfam" id="PF00440">
    <property type="entry name" value="TetR_N"/>
    <property type="match status" value="1"/>
</dbReference>
<keyword evidence="1 2" id="KW-0238">DNA-binding</keyword>
<dbReference type="PRINTS" id="PR00455">
    <property type="entry name" value="HTHTETR"/>
</dbReference>
<feature type="region of interest" description="Disordered" evidence="3">
    <location>
        <begin position="1"/>
        <end position="23"/>
    </location>
</feature>
<reference evidence="5 6" key="1">
    <citation type="submission" date="2018-08" db="EMBL/GenBank/DDBJ databases">
        <title>Henriciella mobilis sp. nov., isolated from seawater.</title>
        <authorList>
            <person name="Cheng H."/>
            <person name="Wu Y.-H."/>
            <person name="Xu X.-W."/>
            <person name="Guo L.-L."/>
        </authorList>
    </citation>
    <scope>NUCLEOTIDE SEQUENCE [LARGE SCALE GENOMIC DNA]</scope>
    <source>
        <strain evidence="5 6">CCUG66934</strain>
    </source>
</reference>
<dbReference type="InterPro" id="IPR041490">
    <property type="entry name" value="KstR2_TetR_C"/>
</dbReference>
<dbReference type="InterPro" id="IPR009057">
    <property type="entry name" value="Homeodomain-like_sf"/>
</dbReference>
<evidence type="ECO:0000256" key="2">
    <source>
        <dbReference type="PROSITE-ProRule" id="PRU00335"/>
    </source>
</evidence>
<dbReference type="InterPro" id="IPR050109">
    <property type="entry name" value="HTH-type_TetR-like_transc_reg"/>
</dbReference>
<dbReference type="PROSITE" id="PS50977">
    <property type="entry name" value="HTH_TETR_2"/>
    <property type="match status" value="1"/>
</dbReference>
<evidence type="ECO:0000313" key="6">
    <source>
        <dbReference type="Proteomes" id="UP000265431"/>
    </source>
</evidence>
<evidence type="ECO:0000313" key="5">
    <source>
        <dbReference type="EMBL" id="RIJ24640.1"/>
    </source>
</evidence>
<sequence length="219" mass="24890">MPIKAKRSTSAKSTATRQGRKSRRDTIVLQAALSFYENGFDATTVRDIAANSGMTSGSIFYHFATKEELLTRIIREGLQLGHQTADVELVGKTQPVEKYHALILGHLKALHDQRHTHKVAVQEWRRLPTEARAELKQINNWYRERWLGVLSALKVEKLLRADPEPTRRMLIASLNWTLHYKDEDLKDMHALSLQMAACGLNLPVEEFEGLLHQAALQTS</sequence>
<dbReference type="OrthoDB" id="7618612at2"/>